<dbReference type="RefSeq" id="WP_075061001.1">
    <property type="nucleotide sequence ID" value="NZ_LGCL01000002.1"/>
</dbReference>
<name>A0A0P6YFS6_9CHLR</name>
<dbReference type="AlphaFoldDB" id="A0A0P6YFS6"/>
<protein>
    <submittedName>
        <fullName evidence="2">Uncharacterized protein</fullName>
    </submittedName>
</protein>
<sequence length="74" mass="8157">MPKDLNEYRKETDRRLIIGGLAILFIVGGGLIYVLYGSGAALSGLLCAAFGLFPILAIVLLFWLLDKFLKNNQK</sequence>
<keyword evidence="1" id="KW-1133">Transmembrane helix</keyword>
<keyword evidence="1" id="KW-0812">Transmembrane</keyword>
<feature type="transmembrane region" description="Helical" evidence="1">
    <location>
        <begin position="16"/>
        <end position="36"/>
    </location>
</feature>
<evidence type="ECO:0000313" key="3">
    <source>
        <dbReference type="Proteomes" id="UP000050417"/>
    </source>
</evidence>
<dbReference type="Proteomes" id="UP000050417">
    <property type="component" value="Unassembled WGS sequence"/>
</dbReference>
<keyword evidence="1" id="KW-0472">Membrane</keyword>
<keyword evidence="3" id="KW-1185">Reference proteome</keyword>
<feature type="transmembrane region" description="Helical" evidence="1">
    <location>
        <begin position="42"/>
        <end position="65"/>
    </location>
</feature>
<gene>
    <name evidence="2" type="ORF">ADN00_00535</name>
</gene>
<evidence type="ECO:0000313" key="2">
    <source>
        <dbReference type="EMBL" id="KPL81054.1"/>
    </source>
</evidence>
<accession>A0A0P6YFS6</accession>
<evidence type="ECO:0000256" key="1">
    <source>
        <dbReference type="SAM" id="Phobius"/>
    </source>
</evidence>
<dbReference type="EMBL" id="LGCL01000002">
    <property type="protein sequence ID" value="KPL81054.1"/>
    <property type="molecule type" value="Genomic_DNA"/>
</dbReference>
<comment type="caution">
    <text evidence="2">The sequence shown here is derived from an EMBL/GenBank/DDBJ whole genome shotgun (WGS) entry which is preliminary data.</text>
</comment>
<proteinExistence type="predicted"/>
<reference evidence="2 3" key="1">
    <citation type="submission" date="2015-07" db="EMBL/GenBank/DDBJ databases">
        <title>Genome sequence of Ornatilinea apprima DSM 23815.</title>
        <authorList>
            <person name="Hemp J."/>
            <person name="Ward L.M."/>
            <person name="Pace L.A."/>
            <person name="Fischer W.W."/>
        </authorList>
    </citation>
    <scope>NUCLEOTIDE SEQUENCE [LARGE SCALE GENOMIC DNA]</scope>
    <source>
        <strain evidence="2 3">P3M-1</strain>
    </source>
</reference>
<organism evidence="2 3">
    <name type="scientific">Ornatilinea apprima</name>
    <dbReference type="NCBI Taxonomy" id="1134406"/>
    <lineage>
        <taxon>Bacteria</taxon>
        <taxon>Bacillati</taxon>
        <taxon>Chloroflexota</taxon>
        <taxon>Anaerolineae</taxon>
        <taxon>Anaerolineales</taxon>
        <taxon>Anaerolineaceae</taxon>
        <taxon>Ornatilinea</taxon>
    </lineage>
</organism>